<sequence>MEASKSQVEVVSRVLETFYQCSGQNVNRTKSKVLFSKNVNSITRRNLSRILGVETVEDLGKYLGIPLFNSRVYKRTFHYIIDKRHTKFSSWEASKVSLVGRVTFVQSILRCSRN</sequence>
<dbReference type="PANTHER" id="PTHR33116:SF86">
    <property type="entry name" value="REVERSE TRANSCRIPTASE DOMAIN-CONTAINING PROTEIN"/>
    <property type="match status" value="1"/>
</dbReference>
<accession>A0A2C9U764</accession>
<dbReference type="PANTHER" id="PTHR33116">
    <property type="entry name" value="REVERSE TRANSCRIPTASE ZINC-BINDING DOMAIN-CONTAINING PROTEIN-RELATED-RELATED"/>
    <property type="match status" value="1"/>
</dbReference>
<organism evidence="1">
    <name type="scientific">Manihot esculenta</name>
    <name type="common">Cassava</name>
    <name type="synonym">Jatropha manihot</name>
    <dbReference type="NCBI Taxonomy" id="3983"/>
    <lineage>
        <taxon>Eukaryota</taxon>
        <taxon>Viridiplantae</taxon>
        <taxon>Streptophyta</taxon>
        <taxon>Embryophyta</taxon>
        <taxon>Tracheophyta</taxon>
        <taxon>Spermatophyta</taxon>
        <taxon>Magnoliopsida</taxon>
        <taxon>eudicotyledons</taxon>
        <taxon>Gunneridae</taxon>
        <taxon>Pentapetalae</taxon>
        <taxon>rosids</taxon>
        <taxon>fabids</taxon>
        <taxon>Malpighiales</taxon>
        <taxon>Euphorbiaceae</taxon>
        <taxon>Crotonoideae</taxon>
        <taxon>Manihoteae</taxon>
        <taxon>Manihot</taxon>
    </lineage>
</organism>
<dbReference type="AlphaFoldDB" id="A0A2C9U764"/>
<gene>
    <name evidence="1" type="ORF">MANES_16G001600</name>
</gene>
<proteinExistence type="predicted"/>
<name>A0A2C9U764_MANES</name>
<dbReference type="EMBL" id="CM004402">
    <property type="protein sequence ID" value="OAY25866.1"/>
    <property type="molecule type" value="Genomic_DNA"/>
</dbReference>
<protein>
    <submittedName>
        <fullName evidence="1">Uncharacterized protein</fullName>
    </submittedName>
</protein>
<dbReference type="STRING" id="3983.A0A2C9U764"/>
<evidence type="ECO:0000313" key="1">
    <source>
        <dbReference type="EMBL" id="OAY25866.1"/>
    </source>
</evidence>
<reference evidence="1" key="1">
    <citation type="submission" date="2016-02" db="EMBL/GenBank/DDBJ databases">
        <title>WGS assembly of Manihot esculenta.</title>
        <authorList>
            <person name="Bredeson J.V."/>
            <person name="Prochnik S.E."/>
            <person name="Lyons J.B."/>
            <person name="Schmutz J."/>
            <person name="Grimwood J."/>
            <person name="Vrebalov J."/>
            <person name="Bart R.S."/>
            <person name="Amuge T."/>
            <person name="Ferguson M.E."/>
            <person name="Green R."/>
            <person name="Putnam N."/>
            <person name="Stites J."/>
            <person name="Rounsley S."/>
            <person name="Rokhsar D.S."/>
        </authorList>
    </citation>
    <scope>NUCLEOTIDE SEQUENCE [LARGE SCALE GENOMIC DNA]</scope>
    <source>
        <tissue evidence="1">Leaf</tissue>
    </source>
</reference>